<keyword evidence="11" id="KW-1185">Reference proteome</keyword>
<evidence type="ECO:0000313" key="11">
    <source>
        <dbReference type="Proteomes" id="UP001604277"/>
    </source>
</evidence>
<name>A0ABD1WF89_9LAMI</name>
<dbReference type="EMBL" id="JBFOLJ010000003">
    <property type="protein sequence ID" value="KAL2548222.1"/>
    <property type="molecule type" value="Genomic_DNA"/>
</dbReference>
<keyword evidence="5" id="KW-0812">Transmembrane</keyword>
<dbReference type="GO" id="GO:0004497">
    <property type="term" value="F:monooxygenase activity"/>
    <property type="evidence" value="ECO:0007669"/>
    <property type="project" value="UniProtKB-KW"/>
</dbReference>
<keyword evidence="6" id="KW-0560">Oxidoreductase</keyword>
<dbReference type="Proteomes" id="UP001604277">
    <property type="component" value="Unassembled WGS sequence"/>
</dbReference>
<protein>
    <submittedName>
        <fullName evidence="10">Premnaspirodiene oxygenase-like</fullName>
    </submittedName>
</protein>
<evidence type="ECO:0000256" key="2">
    <source>
        <dbReference type="ARBA" id="ARBA00010617"/>
    </source>
</evidence>
<accession>A0ABD1WF89</accession>
<dbReference type="GO" id="GO:0016020">
    <property type="term" value="C:membrane"/>
    <property type="evidence" value="ECO:0007669"/>
    <property type="project" value="UniProtKB-SubCell"/>
</dbReference>
<dbReference type="SUPFAM" id="SSF48264">
    <property type="entry name" value="Cytochrome P450"/>
    <property type="match status" value="1"/>
</dbReference>
<evidence type="ECO:0000256" key="1">
    <source>
        <dbReference type="ARBA" id="ARBA00004606"/>
    </source>
</evidence>
<dbReference type="GO" id="GO:0046872">
    <property type="term" value="F:metal ion binding"/>
    <property type="evidence" value="ECO:0007669"/>
    <property type="project" value="UniProtKB-KW"/>
</dbReference>
<dbReference type="Pfam" id="PF00067">
    <property type="entry name" value="p450"/>
    <property type="match status" value="1"/>
</dbReference>
<feature type="region of interest" description="Disordered" evidence="9">
    <location>
        <begin position="1"/>
        <end position="23"/>
    </location>
</feature>
<keyword evidence="5" id="KW-0735">Signal-anchor</keyword>
<keyword evidence="8" id="KW-0503">Monooxygenase</keyword>
<comment type="subcellular location">
    <subcellularLocation>
        <location evidence="1">Membrane</location>
        <topology evidence="1">Single-pass type II membrane protein</topology>
    </subcellularLocation>
</comment>
<keyword evidence="7" id="KW-0408">Iron</keyword>
<dbReference type="PANTHER" id="PTHR47953:SF16">
    <property type="entry name" value="CYTOCHROME P450 71D8"/>
    <property type="match status" value="1"/>
</dbReference>
<dbReference type="Gene3D" id="1.10.630.10">
    <property type="entry name" value="Cytochrome P450"/>
    <property type="match status" value="1"/>
</dbReference>
<sequence>MVRGKGELDQAGDSTRRGNGEFGNEDLIDVFLRVKESGELDFEPERFENNPIDLIGNNFEYLPFGAGRRICPRMTFGLTSVKLHLAQLLYNFDWKLPEGISPDKLNMLENTGLSASRKEDLT</sequence>
<dbReference type="PANTHER" id="PTHR47953">
    <property type="entry name" value="OS08G0105600 PROTEIN"/>
    <property type="match status" value="1"/>
</dbReference>
<evidence type="ECO:0000256" key="7">
    <source>
        <dbReference type="ARBA" id="ARBA00023004"/>
    </source>
</evidence>
<gene>
    <name evidence="10" type="ORF">Fot_09752</name>
</gene>
<dbReference type="InterPro" id="IPR036396">
    <property type="entry name" value="Cyt_P450_sf"/>
</dbReference>
<proteinExistence type="inferred from homology"/>
<organism evidence="10 11">
    <name type="scientific">Forsythia ovata</name>
    <dbReference type="NCBI Taxonomy" id="205694"/>
    <lineage>
        <taxon>Eukaryota</taxon>
        <taxon>Viridiplantae</taxon>
        <taxon>Streptophyta</taxon>
        <taxon>Embryophyta</taxon>
        <taxon>Tracheophyta</taxon>
        <taxon>Spermatophyta</taxon>
        <taxon>Magnoliopsida</taxon>
        <taxon>eudicotyledons</taxon>
        <taxon>Gunneridae</taxon>
        <taxon>Pentapetalae</taxon>
        <taxon>asterids</taxon>
        <taxon>lamiids</taxon>
        <taxon>Lamiales</taxon>
        <taxon>Oleaceae</taxon>
        <taxon>Forsythieae</taxon>
        <taxon>Forsythia</taxon>
    </lineage>
</organism>
<dbReference type="AlphaFoldDB" id="A0ABD1WF89"/>
<evidence type="ECO:0000256" key="6">
    <source>
        <dbReference type="ARBA" id="ARBA00023002"/>
    </source>
</evidence>
<evidence type="ECO:0000256" key="4">
    <source>
        <dbReference type="ARBA" id="ARBA00022723"/>
    </source>
</evidence>
<evidence type="ECO:0000256" key="8">
    <source>
        <dbReference type="ARBA" id="ARBA00023033"/>
    </source>
</evidence>
<reference evidence="11" key="1">
    <citation type="submission" date="2024-07" db="EMBL/GenBank/DDBJ databases">
        <title>Two chromosome-level genome assemblies of Korean endemic species Abeliophyllum distichum and Forsythia ovata (Oleaceae).</title>
        <authorList>
            <person name="Jang H."/>
        </authorList>
    </citation>
    <scope>NUCLEOTIDE SEQUENCE [LARGE SCALE GENOMIC DNA]</scope>
</reference>
<keyword evidence="4" id="KW-0479">Metal-binding</keyword>
<evidence type="ECO:0000256" key="3">
    <source>
        <dbReference type="ARBA" id="ARBA00022617"/>
    </source>
</evidence>
<evidence type="ECO:0000313" key="10">
    <source>
        <dbReference type="EMBL" id="KAL2548222.1"/>
    </source>
</evidence>
<evidence type="ECO:0000256" key="5">
    <source>
        <dbReference type="ARBA" id="ARBA00022968"/>
    </source>
</evidence>
<evidence type="ECO:0000256" key="9">
    <source>
        <dbReference type="SAM" id="MobiDB-lite"/>
    </source>
</evidence>
<feature type="compositionally biased region" description="Basic and acidic residues" evidence="9">
    <location>
        <begin position="1"/>
        <end position="19"/>
    </location>
</feature>
<dbReference type="InterPro" id="IPR001128">
    <property type="entry name" value="Cyt_P450"/>
</dbReference>
<dbReference type="InterPro" id="IPR052306">
    <property type="entry name" value="CYP450_71D"/>
</dbReference>
<comment type="caution">
    <text evidence="10">The sequence shown here is derived from an EMBL/GenBank/DDBJ whole genome shotgun (WGS) entry which is preliminary data.</text>
</comment>
<comment type="similarity">
    <text evidence="2">Belongs to the cytochrome P450 family.</text>
</comment>
<keyword evidence="3" id="KW-0349">Heme</keyword>